<sequence>MIEKFIFKDQEFFILRDDLLGVFNGNKARKLAYFLNADFSDFSGIISHGSSQSNAMQALSVFAKLKGLKFHYVISHLNSNLAQNPVGNFNNALQNGMILHIAQNRQEFAKNLAKTQNLFFINEGVSQNEAEFGFKEQANEIKNYAKKHGLVFDIFLPSGTGTSATFLSKNIDFNVLTCPCVGDEGYLREQILALDKGSKVKILTPPKKYHFGDLKLELFKIWSELKTKSKIEFDLIYDPVGFLTIFANLNAFKNKILYIHQGGILGNVSQKLRYERKFKGQI</sequence>
<dbReference type="SUPFAM" id="SSF53686">
    <property type="entry name" value="Tryptophan synthase beta subunit-like PLP-dependent enzymes"/>
    <property type="match status" value="1"/>
</dbReference>
<evidence type="ECO:0000256" key="3">
    <source>
        <dbReference type="ARBA" id="ARBA00022898"/>
    </source>
</evidence>
<name>A0ABT7HQ60_9BACT</name>
<comment type="cofactor">
    <cofactor evidence="1">
        <name>pyridoxal 5'-phosphate</name>
        <dbReference type="ChEBI" id="CHEBI:597326"/>
    </cofactor>
</comment>
<dbReference type="InterPro" id="IPR036052">
    <property type="entry name" value="TrpB-like_PALP_sf"/>
</dbReference>
<evidence type="ECO:0000313" key="5">
    <source>
        <dbReference type="Proteomes" id="UP001173801"/>
    </source>
</evidence>
<dbReference type="InterPro" id="IPR027278">
    <property type="entry name" value="ACCD_DCysDesulf"/>
</dbReference>
<dbReference type="Gene3D" id="3.40.50.1100">
    <property type="match status" value="1"/>
</dbReference>
<organism evidence="4 5">
    <name type="scientific">Campylobacter gastrosuis</name>
    <dbReference type="NCBI Taxonomy" id="2974576"/>
    <lineage>
        <taxon>Bacteria</taxon>
        <taxon>Pseudomonadati</taxon>
        <taxon>Campylobacterota</taxon>
        <taxon>Epsilonproteobacteria</taxon>
        <taxon>Campylobacterales</taxon>
        <taxon>Campylobacteraceae</taxon>
        <taxon>Campylobacter</taxon>
    </lineage>
</organism>
<evidence type="ECO:0000256" key="2">
    <source>
        <dbReference type="ARBA" id="ARBA00008639"/>
    </source>
</evidence>
<dbReference type="PANTHER" id="PTHR43780:SF2">
    <property type="entry name" value="1-AMINOCYCLOPROPANE-1-CARBOXYLATE DEAMINASE-RELATED"/>
    <property type="match status" value="1"/>
</dbReference>
<dbReference type="Proteomes" id="UP001173801">
    <property type="component" value="Unassembled WGS sequence"/>
</dbReference>
<evidence type="ECO:0000256" key="1">
    <source>
        <dbReference type="ARBA" id="ARBA00001933"/>
    </source>
</evidence>
<dbReference type="EMBL" id="JANURM010000007">
    <property type="protein sequence ID" value="MDL0089041.1"/>
    <property type="molecule type" value="Genomic_DNA"/>
</dbReference>
<keyword evidence="3" id="KW-0663">Pyridoxal phosphate</keyword>
<proteinExistence type="inferred from homology"/>
<dbReference type="RefSeq" id="WP_284937700.1">
    <property type="nucleotide sequence ID" value="NZ_JANURM010000007.1"/>
</dbReference>
<reference evidence="4" key="2">
    <citation type="journal article" date="2023" name="Microorganisms">
        <title>Isolation and Genomic Characteristics of Cat-Borne Campylobacter felis sp. nov. and Sheep-Borne Campylobacter ovis sp. nov.</title>
        <authorList>
            <person name="Wang H."/>
            <person name="Li Y."/>
            <person name="Gu Y."/>
            <person name="Zhou G."/>
            <person name="Chen X."/>
            <person name="Zhang X."/>
            <person name="Shao Z."/>
            <person name="Zhang J."/>
            <person name="Zhang M."/>
        </authorList>
    </citation>
    <scope>NUCLEOTIDE SEQUENCE</scope>
    <source>
        <strain evidence="4">PS10</strain>
    </source>
</reference>
<reference evidence="4" key="1">
    <citation type="submission" date="2022-08" db="EMBL/GenBank/DDBJ databases">
        <authorList>
            <person name="Wang H."/>
        </authorList>
    </citation>
    <scope>NUCLEOTIDE SEQUENCE</scope>
    <source>
        <strain evidence="4">PS10</strain>
    </source>
</reference>
<gene>
    <name evidence="4" type="ORF">NYG85_06635</name>
</gene>
<accession>A0ABT7HQ60</accession>
<protein>
    <submittedName>
        <fullName evidence="4">1-aminocyclopropane-1-carboxylate deaminase</fullName>
    </submittedName>
</protein>
<dbReference type="PANTHER" id="PTHR43780">
    <property type="entry name" value="1-AMINOCYCLOPROPANE-1-CARBOXYLATE DEAMINASE-RELATED"/>
    <property type="match status" value="1"/>
</dbReference>
<keyword evidence="5" id="KW-1185">Reference proteome</keyword>
<comment type="caution">
    <text evidence="4">The sequence shown here is derived from an EMBL/GenBank/DDBJ whole genome shotgun (WGS) entry which is preliminary data.</text>
</comment>
<comment type="similarity">
    <text evidence="2">Belongs to the ACC deaminase/D-cysteine desulfhydrase family.</text>
</comment>
<evidence type="ECO:0000313" key="4">
    <source>
        <dbReference type="EMBL" id="MDL0089041.1"/>
    </source>
</evidence>